<evidence type="ECO:0000259" key="10">
    <source>
        <dbReference type="Pfam" id="PF04136"/>
    </source>
</evidence>
<dbReference type="Pfam" id="PF04136">
    <property type="entry name" value="COG3_N"/>
    <property type="match status" value="1"/>
</dbReference>
<keyword evidence="7" id="KW-0472">Membrane</keyword>
<feature type="region of interest" description="Disordered" evidence="9">
    <location>
        <begin position="503"/>
        <end position="522"/>
    </location>
</feature>
<dbReference type="GO" id="GO:0017119">
    <property type="term" value="C:Golgi transport complex"/>
    <property type="evidence" value="ECO:0007669"/>
    <property type="project" value="TreeGrafter"/>
</dbReference>
<keyword evidence="4" id="KW-0813">Transport</keyword>
<evidence type="ECO:0000256" key="7">
    <source>
        <dbReference type="ARBA" id="ARBA00023136"/>
    </source>
</evidence>
<evidence type="ECO:0000256" key="8">
    <source>
        <dbReference type="ARBA" id="ARBA00031339"/>
    </source>
</evidence>
<dbReference type="GO" id="GO:0000139">
    <property type="term" value="C:Golgi membrane"/>
    <property type="evidence" value="ECO:0007669"/>
    <property type="project" value="UniProtKB-SubCell"/>
</dbReference>
<name>A0AAW2HEL7_9NEOP</name>
<evidence type="ECO:0000256" key="5">
    <source>
        <dbReference type="ARBA" id="ARBA00022927"/>
    </source>
</evidence>
<evidence type="ECO:0000313" key="12">
    <source>
        <dbReference type="EMBL" id="KAL0268200.1"/>
    </source>
</evidence>
<dbReference type="PANTHER" id="PTHR13302">
    <property type="entry name" value="CONSERVED OLIGOMERIC GOLGI COMPLEX COMPONENT 3"/>
    <property type="match status" value="1"/>
</dbReference>
<dbReference type="EMBL" id="JARGDH010000005">
    <property type="protein sequence ID" value="KAL0268200.1"/>
    <property type="molecule type" value="Genomic_DNA"/>
</dbReference>
<proteinExistence type="inferred from homology"/>
<keyword evidence="6" id="KW-0333">Golgi apparatus</keyword>
<evidence type="ECO:0000256" key="4">
    <source>
        <dbReference type="ARBA" id="ARBA00022448"/>
    </source>
</evidence>
<feature type="compositionally biased region" description="Basic and acidic residues" evidence="9">
    <location>
        <begin position="503"/>
        <end position="516"/>
    </location>
</feature>
<dbReference type="GO" id="GO:0006886">
    <property type="term" value="P:intracellular protein transport"/>
    <property type="evidence" value="ECO:0007669"/>
    <property type="project" value="InterPro"/>
</dbReference>
<gene>
    <name evidence="12" type="ORF">PYX00_010230</name>
</gene>
<evidence type="ECO:0000256" key="3">
    <source>
        <dbReference type="ARBA" id="ARBA00020976"/>
    </source>
</evidence>
<evidence type="ECO:0000256" key="9">
    <source>
        <dbReference type="SAM" id="MobiDB-lite"/>
    </source>
</evidence>
<evidence type="ECO:0000256" key="1">
    <source>
        <dbReference type="ARBA" id="ARBA00004395"/>
    </source>
</evidence>
<sequence>MADVMWNPEGGDLKKVKDEVLRWDDLKNPIAPLTEKQLNAIDKLAEAIKNQPLPSELPEYEVVTGTDGNRIETVEKFLTKYSELEDKILERDNENYLGYYEQLCECRDQLDEVLSEVNNGLNDLGVLLEQYKLVSHNTNALNNACQQILDEQTKLIESSQEIKRRLEYFTCLDGLQQRLSNPTLSVTSDTFFNILNRLDDCLEYINANSNYKEAASYSARFKYCLAKAINMMKLYISQTLISAKNQVLPSGNNQANEGGKTDGSNFAIFYGKFQASSFKIKKIIYNIEQRLEKSEEYANALTDCHETYFEQRRQLMSQSVHAAVVELSVRHRGDHCTLVRSGCAFLVHICTDEYQLFFQFFNKPTPLLTNYLEGLCGNLYDILRPIIIHVNHLETLAELCSILRLEMIEEHVQNNRLPLEAFSKVIWQLLQDVQERLVFRAHLYLQSDILNYKPSPGDLAYPEKLEMMESIAISLQEGSAGMRRSESKSSIVSIASGTSQEVERINSSEPVHEHARASRTGNSPADLHGMWYPPVRRTLVTLSRLYRCVERPIFQGLSQEALAMCVQSIAQASNAICNRSSVIDGKLFEMKHLLILREQVAPFQVDFTIKEMALDFTKVKSAAFSLLQKRNRLFSLSSNNALLEFLLEGTPTVKELTIDSRKEVDKQLKLSCEAFIEHSTDLLISSLTKFLNKVKTFTEMVKDKNTAQVQFKLCNEPFASPEKIAVAVQESQRQIKSKLQQIQRSMQLYLANKETELILYRPIKNNVINAYQSLQQIVSENGYSEEAKIIMALPTHEQVLMLLSTSSLAVQHPDIEPIMESSASPKV</sequence>
<feature type="domain" description="Conserved oligomeric Golgi complex subunit 3 N-terminal" evidence="10">
    <location>
        <begin position="99"/>
        <end position="240"/>
    </location>
</feature>
<protein>
    <recommendedName>
        <fullName evidence="3">Conserved oligomeric Golgi complex subunit 3</fullName>
    </recommendedName>
    <alternativeName>
        <fullName evidence="8">Component of oligomeric Golgi complex 3</fullName>
    </alternativeName>
</protein>
<dbReference type="Pfam" id="PF20671">
    <property type="entry name" value="COG3_C"/>
    <property type="match status" value="1"/>
</dbReference>
<reference evidence="12" key="1">
    <citation type="journal article" date="2024" name="Gigascience">
        <title>Chromosome-level genome of the poultry shaft louse Menopon gallinae provides insight into the host-switching and adaptive evolution of parasitic lice.</title>
        <authorList>
            <person name="Xu Y."/>
            <person name="Ma L."/>
            <person name="Liu S."/>
            <person name="Liang Y."/>
            <person name="Liu Q."/>
            <person name="He Z."/>
            <person name="Tian L."/>
            <person name="Duan Y."/>
            <person name="Cai W."/>
            <person name="Li H."/>
            <person name="Song F."/>
        </authorList>
    </citation>
    <scope>NUCLEOTIDE SEQUENCE</scope>
    <source>
        <strain evidence="12">Cailab_2023a</strain>
    </source>
</reference>
<comment type="subcellular location">
    <subcellularLocation>
        <location evidence="1">Golgi apparatus membrane</location>
        <topology evidence="1">Peripheral membrane protein</topology>
    </subcellularLocation>
</comment>
<evidence type="ECO:0000256" key="2">
    <source>
        <dbReference type="ARBA" id="ARBA00009936"/>
    </source>
</evidence>
<dbReference type="InterPro" id="IPR007265">
    <property type="entry name" value="COG_su3"/>
</dbReference>
<dbReference type="GO" id="GO:0006891">
    <property type="term" value="P:intra-Golgi vesicle-mediated transport"/>
    <property type="evidence" value="ECO:0007669"/>
    <property type="project" value="TreeGrafter"/>
</dbReference>
<dbReference type="GO" id="GO:0005801">
    <property type="term" value="C:cis-Golgi network"/>
    <property type="evidence" value="ECO:0007669"/>
    <property type="project" value="InterPro"/>
</dbReference>
<comment type="similarity">
    <text evidence="2">Belongs to the COG3 family.</text>
</comment>
<dbReference type="InterPro" id="IPR048320">
    <property type="entry name" value="COG3_N"/>
</dbReference>
<feature type="domain" description="Conserved oligomeric Golgi complex subunit 3 C-terminal" evidence="11">
    <location>
        <begin position="267"/>
        <end position="619"/>
    </location>
</feature>
<organism evidence="12">
    <name type="scientific">Menopon gallinae</name>
    <name type="common">poultry shaft louse</name>
    <dbReference type="NCBI Taxonomy" id="328185"/>
    <lineage>
        <taxon>Eukaryota</taxon>
        <taxon>Metazoa</taxon>
        <taxon>Ecdysozoa</taxon>
        <taxon>Arthropoda</taxon>
        <taxon>Hexapoda</taxon>
        <taxon>Insecta</taxon>
        <taxon>Pterygota</taxon>
        <taxon>Neoptera</taxon>
        <taxon>Paraneoptera</taxon>
        <taxon>Psocodea</taxon>
        <taxon>Troctomorpha</taxon>
        <taxon>Phthiraptera</taxon>
        <taxon>Amblycera</taxon>
        <taxon>Menoponidae</taxon>
        <taxon>Menopon</taxon>
    </lineage>
</organism>
<dbReference type="AlphaFoldDB" id="A0AAW2HEL7"/>
<dbReference type="InterPro" id="IPR048685">
    <property type="entry name" value="COG3_C"/>
</dbReference>
<dbReference type="GO" id="GO:0007030">
    <property type="term" value="P:Golgi organization"/>
    <property type="evidence" value="ECO:0007669"/>
    <property type="project" value="TreeGrafter"/>
</dbReference>
<accession>A0AAW2HEL7</accession>
<dbReference type="PANTHER" id="PTHR13302:SF8">
    <property type="entry name" value="CONSERVED OLIGOMERIC GOLGI COMPLEX SUBUNIT 3"/>
    <property type="match status" value="1"/>
</dbReference>
<comment type="caution">
    <text evidence="12">The sequence shown here is derived from an EMBL/GenBank/DDBJ whole genome shotgun (WGS) entry which is preliminary data.</text>
</comment>
<evidence type="ECO:0000259" key="11">
    <source>
        <dbReference type="Pfam" id="PF20671"/>
    </source>
</evidence>
<keyword evidence="5" id="KW-0653">Protein transport</keyword>
<evidence type="ECO:0000256" key="6">
    <source>
        <dbReference type="ARBA" id="ARBA00023034"/>
    </source>
</evidence>